<dbReference type="InterPro" id="IPR003762">
    <property type="entry name" value="Lara_isomerase"/>
</dbReference>
<dbReference type="InterPro" id="IPR009015">
    <property type="entry name" value="Fucose_isomerase_N/cen_sf"/>
</dbReference>
<evidence type="ECO:0000256" key="5">
    <source>
        <dbReference type="ARBA" id="ARBA00023277"/>
    </source>
</evidence>
<protein>
    <submittedName>
        <fullName evidence="6">Arabinose isomerase</fullName>
    </submittedName>
</protein>
<keyword evidence="3" id="KW-0464">Manganese</keyword>
<name>A0ABW3AH50_9MICO</name>
<evidence type="ECO:0000313" key="7">
    <source>
        <dbReference type="Proteomes" id="UP001597055"/>
    </source>
</evidence>
<evidence type="ECO:0000256" key="4">
    <source>
        <dbReference type="ARBA" id="ARBA00023235"/>
    </source>
</evidence>
<proteinExistence type="predicted"/>
<comment type="caution">
    <text evidence="6">The sequence shown here is derived from an EMBL/GenBank/DDBJ whole genome shotgun (WGS) entry which is preliminary data.</text>
</comment>
<keyword evidence="5" id="KW-0119">Carbohydrate metabolism</keyword>
<dbReference type="Gene3D" id="3.40.50.10940">
    <property type="match status" value="1"/>
</dbReference>
<dbReference type="SUPFAM" id="SSF53743">
    <property type="entry name" value="FucI/AraA N-terminal and middle domains"/>
    <property type="match status" value="1"/>
</dbReference>
<evidence type="ECO:0000256" key="1">
    <source>
        <dbReference type="ARBA" id="ARBA00022723"/>
    </source>
</evidence>
<dbReference type="EMBL" id="JBHTII010000001">
    <property type="protein sequence ID" value="MFD0790242.1"/>
    <property type="molecule type" value="Genomic_DNA"/>
</dbReference>
<evidence type="ECO:0000256" key="2">
    <source>
        <dbReference type="ARBA" id="ARBA00022935"/>
    </source>
</evidence>
<sequence length="480" mass="52122">MAVTGTAVAELLPQKTRRKTRVGLVAGGLGTYWPQFPGLLPQLQESSHFVSERFAEMDAEVIDAGFISDAQEGAAAGELLRVADCDLIVMFLTTYLTSSMVLPIAQRANTPVLVIDLQPTEKMDHANFDTGMWLAYCGQCPVPEVANVFRRAGIPFRSVSGYLRQESAWERIGQWVRAAHIRAALRHARHGLMGHVYPGMLDVSTDLTLLPATFGSHVEVVEFDDLRQRVEEVTEADVADRMALAREIFTLDDTVVEEDFAWGAKVSVGLDRLIDDFDLDSLAYYHRGLDGEQHERLGAGMILGASLLTARGIPTTGEYELRTTVAQLATQVVGAGGSFTEIQALNFEDDVVEMGHDGPAHLSVSARDPLLRGLGVYHGKRGWGVSVEFDVQHGPVTLLGLGQDQDGSLAFVASEGVVVPGPLLAIGNTTSRVDFGRDPGLWVDQWSQTGIGHHWSLAVGHRAADFKAAANLLGIDFRQV</sequence>
<keyword evidence="7" id="KW-1185">Reference proteome</keyword>
<reference evidence="7" key="1">
    <citation type="journal article" date="2019" name="Int. J. Syst. Evol. Microbiol.">
        <title>The Global Catalogue of Microorganisms (GCM) 10K type strain sequencing project: providing services to taxonomists for standard genome sequencing and annotation.</title>
        <authorList>
            <consortium name="The Broad Institute Genomics Platform"/>
            <consortium name="The Broad Institute Genome Sequencing Center for Infectious Disease"/>
            <person name="Wu L."/>
            <person name="Ma J."/>
        </authorList>
    </citation>
    <scope>NUCLEOTIDE SEQUENCE [LARGE SCALE GENOMIC DNA]</scope>
    <source>
        <strain evidence="7">CCUG 54523</strain>
    </source>
</reference>
<evidence type="ECO:0000313" key="6">
    <source>
        <dbReference type="EMBL" id="MFD0790242.1"/>
    </source>
</evidence>
<organism evidence="6 7">
    <name type="scientific">Microbacterium insulae</name>
    <dbReference type="NCBI Taxonomy" id="483014"/>
    <lineage>
        <taxon>Bacteria</taxon>
        <taxon>Bacillati</taxon>
        <taxon>Actinomycetota</taxon>
        <taxon>Actinomycetes</taxon>
        <taxon>Micrococcales</taxon>
        <taxon>Microbacteriaceae</taxon>
        <taxon>Microbacterium</taxon>
    </lineage>
</organism>
<gene>
    <name evidence="6" type="ORF">ACFQ0P_07530</name>
</gene>
<dbReference type="GO" id="GO:0016853">
    <property type="term" value="F:isomerase activity"/>
    <property type="evidence" value="ECO:0007669"/>
    <property type="project" value="UniProtKB-KW"/>
</dbReference>
<keyword evidence="4 6" id="KW-0413">Isomerase</keyword>
<evidence type="ECO:0000256" key="3">
    <source>
        <dbReference type="ARBA" id="ARBA00023211"/>
    </source>
</evidence>
<dbReference type="InterPro" id="IPR004216">
    <property type="entry name" value="Fuc/Ara_isomerase_C"/>
</dbReference>
<dbReference type="InterPro" id="IPR038583">
    <property type="entry name" value="AraA_N_sf"/>
</dbReference>
<accession>A0ABW3AH50</accession>
<dbReference type="Proteomes" id="UP001597055">
    <property type="component" value="Unassembled WGS sequence"/>
</dbReference>
<dbReference type="PANTHER" id="PTHR38464:SF1">
    <property type="entry name" value="L-ARABINOSE ISOMERASE"/>
    <property type="match status" value="1"/>
</dbReference>
<dbReference type="PANTHER" id="PTHR38464">
    <property type="entry name" value="L-ARABINOSE ISOMERASE"/>
    <property type="match status" value="1"/>
</dbReference>
<dbReference type="CDD" id="cd00578">
    <property type="entry name" value="L-fuc_L-ara-isomerases"/>
    <property type="match status" value="1"/>
</dbReference>
<keyword evidence="2" id="KW-0054">Arabinose catabolism</keyword>
<dbReference type="RefSeq" id="WP_204977981.1">
    <property type="nucleotide sequence ID" value="NZ_JBHTII010000001.1"/>
</dbReference>
<keyword evidence="1" id="KW-0479">Metal-binding</keyword>
<dbReference type="SUPFAM" id="SSF50443">
    <property type="entry name" value="FucI/AraA C-terminal domain-like"/>
    <property type="match status" value="1"/>
</dbReference>